<name>A0A3N4N8A7_9NEIS</name>
<dbReference type="SUPFAM" id="SSF54427">
    <property type="entry name" value="NTF2-like"/>
    <property type="match status" value="1"/>
</dbReference>
<feature type="domain" description="SnoaL-like" evidence="1">
    <location>
        <begin position="8"/>
        <end position="133"/>
    </location>
</feature>
<evidence type="ECO:0000313" key="2">
    <source>
        <dbReference type="EMBL" id="RPD89796.1"/>
    </source>
</evidence>
<keyword evidence="3" id="KW-1185">Reference proteome</keyword>
<dbReference type="EMBL" id="RPFL01000005">
    <property type="protein sequence ID" value="RPD89796.1"/>
    <property type="molecule type" value="Genomic_DNA"/>
</dbReference>
<dbReference type="AlphaFoldDB" id="A0A3N4N8A7"/>
<reference evidence="2 3" key="1">
    <citation type="submission" date="2018-11" db="EMBL/GenBank/DDBJ databases">
        <title>Neisseria weixii sp. nov. isolated from the rectal contents of plateau pika (Ochotona cruzoniae).</title>
        <authorList>
            <person name="Zhang G."/>
        </authorList>
    </citation>
    <scope>NUCLEOTIDE SEQUENCE [LARGE SCALE GENOMIC DNA]</scope>
    <source>
        <strain evidence="2 3">10009</strain>
    </source>
</reference>
<organism evidence="2 3">
    <name type="scientific">Neisseria weixii</name>
    <dbReference type="NCBI Taxonomy" id="1853276"/>
    <lineage>
        <taxon>Bacteria</taxon>
        <taxon>Pseudomonadati</taxon>
        <taxon>Pseudomonadota</taxon>
        <taxon>Betaproteobacteria</taxon>
        <taxon>Neisseriales</taxon>
        <taxon>Neisseriaceae</taxon>
        <taxon>Neisseria</taxon>
    </lineage>
</organism>
<dbReference type="RefSeq" id="WP_123803876.1">
    <property type="nucleotide sequence ID" value="NZ_RPFL01000005.1"/>
</dbReference>
<accession>A0A3N4N8A7</accession>
<evidence type="ECO:0000313" key="3">
    <source>
        <dbReference type="Proteomes" id="UP000272412"/>
    </source>
</evidence>
<protein>
    <submittedName>
        <fullName evidence="2">Nuclear transport factor 2 family protein</fullName>
    </submittedName>
</protein>
<evidence type="ECO:0000259" key="1">
    <source>
        <dbReference type="Pfam" id="PF13577"/>
    </source>
</evidence>
<dbReference type="InterPro" id="IPR032710">
    <property type="entry name" value="NTF2-like_dom_sf"/>
</dbReference>
<gene>
    <name evidence="2" type="ORF">EGK74_03160</name>
</gene>
<dbReference type="Proteomes" id="UP000272412">
    <property type="component" value="Unassembled WGS sequence"/>
</dbReference>
<dbReference type="Pfam" id="PF13577">
    <property type="entry name" value="SnoaL_4"/>
    <property type="match status" value="1"/>
</dbReference>
<comment type="caution">
    <text evidence="2">The sequence shown here is derived from an EMBL/GenBank/DDBJ whole genome shotgun (WGS) entry which is preliminary data.</text>
</comment>
<dbReference type="CDD" id="cd00531">
    <property type="entry name" value="NTF2_like"/>
    <property type="match status" value="1"/>
</dbReference>
<dbReference type="InterPro" id="IPR037401">
    <property type="entry name" value="SnoaL-like"/>
</dbReference>
<sequence>MNVNLQTERQALKDLVDTFSNLADEKKVAEQMPLFTPDAVVHTYIGGKLVFEMNGTDEIEKVFTEFLTPFHSVYHLNGQHTVTFVDDSNATAINYCLVKLVETKDGQEILQEHSVRYADTYVKQDGNWRIARRIANFMISQTQVIV</sequence>
<dbReference type="Gene3D" id="3.10.450.50">
    <property type="match status" value="1"/>
</dbReference>
<proteinExistence type="predicted"/>
<dbReference type="OrthoDB" id="581683at2"/>